<dbReference type="Proteomes" id="UP000186609">
    <property type="component" value="Chromosome"/>
</dbReference>
<dbReference type="AlphaFoldDB" id="A0A1P8JT73"/>
<dbReference type="OrthoDB" id="8536890at2"/>
<feature type="domain" description="4Fe-4S ferredoxin-type" evidence="1">
    <location>
        <begin position="18"/>
        <end position="52"/>
    </location>
</feature>
<accession>A0A1P8JT73</accession>
<evidence type="ECO:0000259" key="1">
    <source>
        <dbReference type="PROSITE" id="PS51379"/>
    </source>
</evidence>
<proteinExistence type="predicted"/>
<gene>
    <name evidence="2" type="ORF">RD110_06730</name>
</gene>
<dbReference type="PROSITE" id="PS51379">
    <property type="entry name" value="4FE4S_FER_2"/>
    <property type="match status" value="1"/>
</dbReference>
<dbReference type="STRING" id="1842727.RD110_06730"/>
<sequence length="117" mass="12549">MSPATDPAADRQVIHIHPAAPVKPAFGTPCNGCGVCCLSAPCPVGMLVSRRRSGACSALVWEADDSLYRCGMVRDPLSQLGWRDAPRGWSAWLGRRMRRWIAAGEGCDADVSVERPG</sequence>
<evidence type="ECO:0000313" key="2">
    <source>
        <dbReference type="EMBL" id="APW36925.1"/>
    </source>
</evidence>
<name>A0A1P8JT73_9BURK</name>
<keyword evidence="3" id="KW-1185">Reference proteome</keyword>
<reference evidence="2 3" key="1">
    <citation type="submission" date="2017-01" db="EMBL/GenBank/DDBJ databases">
        <authorList>
            <person name="Mah S.A."/>
            <person name="Swanson W.J."/>
            <person name="Moy G.W."/>
            <person name="Vacquier V.D."/>
        </authorList>
    </citation>
    <scope>NUCLEOTIDE SEQUENCE [LARGE SCALE GENOMIC DNA]</scope>
    <source>
        <strain evidence="2 3">DCY110</strain>
    </source>
</reference>
<evidence type="ECO:0000313" key="3">
    <source>
        <dbReference type="Proteomes" id="UP000186609"/>
    </source>
</evidence>
<organism evidence="2 3">
    <name type="scientific">Rhodoferax koreensis</name>
    <dbReference type="NCBI Taxonomy" id="1842727"/>
    <lineage>
        <taxon>Bacteria</taxon>
        <taxon>Pseudomonadati</taxon>
        <taxon>Pseudomonadota</taxon>
        <taxon>Betaproteobacteria</taxon>
        <taxon>Burkholderiales</taxon>
        <taxon>Comamonadaceae</taxon>
        <taxon>Rhodoferax</taxon>
    </lineage>
</organism>
<dbReference type="InterPro" id="IPR017896">
    <property type="entry name" value="4Fe4S_Fe-S-bd"/>
</dbReference>
<dbReference type="KEGG" id="rhy:RD110_06730"/>
<dbReference type="RefSeq" id="WP_076197874.1">
    <property type="nucleotide sequence ID" value="NZ_CP019236.1"/>
</dbReference>
<protein>
    <recommendedName>
        <fullName evidence="1">4Fe-4S ferredoxin-type domain-containing protein</fullName>
    </recommendedName>
</protein>
<dbReference type="EMBL" id="CP019236">
    <property type="protein sequence ID" value="APW36925.1"/>
    <property type="molecule type" value="Genomic_DNA"/>
</dbReference>